<reference evidence="1 2" key="1">
    <citation type="journal article" date="2022" name="bioRxiv">
        <title>Genomics of Preaxostyla Flagellates Illuminates Evolutionary Transitions and the Path Towards Mitochondrial Loss.</title>
        <authorList>
            <person name="Novak L.V.F."/>
            <person name="Treitli S.C."/>
            <person name="Pyrih J."/>
            <person name="Halakuc P."/>
            <person name="Pipaliya S.V."/>
            <person name="Vacek V."/>
            <person name="Brzon O."/>
            <person name="Soukal P."/>
            <person name="Eme L."/>
            <person name="Dacks J.B."/>
            <person name="Karnkowska A."/>
            <person name="Elias M."/>
            <person name="Hampl V."/>
        </authorList>
    </citation>
    <scope>NUCLEOTIDE SEQUENCE [LARGE SCALE GENOMIC DNA]</scope>
    <source>
        <strain evidence="1">NAU3</strain>
        <tissue evidence="1">Gut</tissue>
    </source>
</reference>
<organism evidence="1 2">
    <name type="scientific">Blattamonas nauphoetae</name>
    <dbReference type="NCBI Taxonomy" id="2049346"/>
    <lineage>
        <taxon>Eukaryota</taxon>
        <taxon>Metamonada</taxon>
        <taxon>Preaxostyla</taxon>
        <taxon>Oxymonadida</taxon>
        <taxon>Blattamonas</taxon>
    </lineage>
</organism>
<protein>
    <submittedName>
        <fullName evidence="1">Uncharacterized protein</fullName>
    </submittedName>
</protein>
<evidence type="ECO:0000313" key="1">
    <source>
        <dbReference type="EMBL" id="KAK2952276.1"/>
    </source>
</evidence>
<comment type="caution">
    <text evidence="1">The sequence shown here is derived from an EMBL/GenBank/DDBJ whole genome shotgun (WGS) entry which is preliminary data.</text>
</comment>
<gene>
    <name evidence="1" type="ORF">BLNAU_12835</name>
</gene>
<keyword evidence="2" id="KW-1185">Reference proteome</keyword>
<dbReference type="Proteomes" id="UP001281761">
    <property type="component" value="Unassembled WGS sequence"/>
</dbReference>
<proteinExistence type="predicted"/>
<evidence type="ECO:0000313" key="2">
    <source>
        <dbReference type="Proteomes" id="UP001281761"/>
    </source>
</evidence>
<dbReference type="EMBL" id="JARBJD010000106">
    <property type="protein sequence ID" value="KAK2952276.1"/>
    <property type="molecule type" value="Genomic_DNA"/>
</dbReference>
<sequence>MARIFQCQELNISVAAHKVRKTCCHYFFLHSVWKRYLDQRRQQKQAIPISHSNSSHFDQPMSVGIQADIAEDEQ</sequence>
<accession>A0ABQ9XJU3</accession>
<name>A0ABQ9XJU3_9EUKA</name>